<feature type="transmembrane region" description="Helical" evidence="8">
    <location>
        <begin position="141"/>
        <end position="158"/>
    </location>
</feature>
<name>A0ABP7S9Z1_9PSEU</name>
<keyword evidence="2" id="KW-1003">Cell membrane</keyword>
<sequence length="407" mass="42956">MDGVPTQADAVLTRAGGVPENAGGVPGWAVGVRAWVWAAVAVGCAVVVALLVMAGDGLVDLQVYRAGGDAVLRGLPLYGPGFPYTTPALPDLPFTYPPFAALLFAPFGLLAWPSSMVVMTVIGALALCGTCVVTARTAVPLAKALPVGAGLAVVCVLLEPMRANITFGQINLVLMLLVVADCLLPRTPWPRGLLIGIAAAVKLTPAAFVLFFLVRNQWKPILTAVGGFLGASAVAFVVLPSASVQYWTSTVFRTDRIGDVRYGDNQSLGGTLARLGTQSWLLVLVVLTVAVTWFVAYRLRDKALLSLLVVATGALLASPVSWEHHWSWAAPAFVGLAIYAWQSRNWGITALGALALLPFALGLYRFARRGGGVESHWTVTEHMIGNAYVFTGVAVLAAFLVSRRLRA</sequence>
<organism evidence="9 10">
    <name type="scientific">Allokutzneria multivorans</name>
    <dbReference type="NCBI Taxonomy" id="1142134"/>
    <lineage>
        <taxon>Bacteria</taxon>
        <taxon>Bacillati</taxon>
        <taxon>Actinomycetota</taxon>
        <taxon>Actinomycetes</taxon>
        <taxon>Pseudonocardiales</taxon>
        <taxon>Pseudonocardiaceae</taxon>
        <taxon>Allokutzneria</taxon>
    </lineage>
</organism>
<feature type="transmembrane region" description="Helical" evidence="8">
    <location>
        <begin position="387"/>
        <end position="405"/>
    </location>
</feature>
<evidence type="ECO:0000256" key="2">
    <source>
        <dbReference type="ARBA" id="ARBA00022475"/>
    </source>
</evidence>
<evidence type="ECO:0000256" key="4">
    <source>
        <dbReference type="ARBA" id="ARBA00022692"/>
    </source>
</evidence>
<dbReference type="InterPro" id="IPR018584">
    <property type="entry name" value="GT87"/>
</dbReference>
<reference evidence="10" key="1">
    <citation type="journal article" date="2019" name="Int. J. Syst. Evol. Microbiol.">
        <title>The Global Catalogue of Microorganisms (GCM) 10K type strain sequencing project: providing services to taxonomists for standard genome sequencing and annotation.</title>
        <authorList>
            <consortium name="The Broad Institute Genomics Platform"/>
            <consortium name="The Broad Institute Genome Sequencing Center for Infectious Disease"/>
            <person name="Wu L."/>
            <person name="Ma J."/>
        </authorList>
    </citation>
    <scope>NUCLEOTIDE SEQUENCE [LARGE SCALE GENOMIC DNA]</scope>
    <source>
        <strain evidence="10">JCM 17342</strain>
    </source>
</reference>
<evidence type="ECO:0000256" key="7">
    <source>
        <dbReference type="ARBA" id="ARBA00024033"/>
    </source>
</evidence>
<feature type="transmembrane region" description="Helical" evidence="8">
    <location>
        <begin position="303"/>
        <end position="320"/>
    </location>
</feature>
<evidence type="ECO:0000256" key="8">
    <source>
        <dbReference type="SAM" id="Phobius"/>
    </source>
</evidence>
<comment type="similarity">
    <text evidence="7">Belongs to the glycosyltransferase 87 family.</text>
</comment>
<proteinExistence type="inferred from homology"/>
<gene>
    <name evidence="9" type="ORF">GCM10022247_33770</name>
</gene>
<keyword evidence="10" id="KW-1185">Reference proteome</keyword>
<dbReference type="Proteomes" id="UP001501747">
    <property type="component" value="Unassembled WGS sequence"/>
</dbReference>
<feature type="transmembrane region" description="Helical" evidence="8">
    <location>
        <begin position="348"/>
        <end position="367"/>
    </location>
</feature>
<accession>A0ABP7S9Z1</accession>
<dbReference type="Pfam" id="PF09594">
    <property type="entry name" value="GT87"/>
    <property type="match status" value="1"/>
</dbReference>
<feature type="transmembrane region" description="Helical" evidence="8">
    <location>
        <begin position="193"/>
        <end position="214"/>
    </location>
</feature>
<evidence type="ECO:0000256" key="3">
    <source>
        <dbReference type="ARBA" id="ARBA00022679"/>
    </source>
</evidence>
<feature type="transmembrane region" description="Helical" evidence="8">
    <location>
        <begin position="277"/>
        <end position="296"/>
    </location>
</feature>
<evidence type="ECO:0000256" key="1">
    <source>
        <dbReference type="ARBA" id="ARBA00004651"/>
    </source>
</evidence>
<keyword evidence="3" id="KW-0808">Transferase</keyword>
<feature type="transmembrane region" description="Helical" evidence="8">
    <location>
        <begin position="170"/>
        <end position="187"/>
    </location>
</feature>
<feature type="transmembrane region" description="Helical" evidence="8">
    <location>
        <begin position="34"/>
        <end position="54"/>
    </location>
</feature>
<comment type="subcellular location">
    <subcellularLocation>
        <location evidence="1">Cell membrane</location>
        <topology evidence="1">Multi-pass membrane protein</topology>
    </subcellularLocation>
</comment>
<evidence type="ECO:0000256" key="5">
    <source>
        <dbReference type="ARBA" id="ARBA00022989"/>
    </source>
</evidence>
<comment type="caution">
    <text evidence="9">The sequence shown here is derived from an EMBL/GenBank/DDBJ whole genome shotgun (WGS) entry which is preliminary data.</text>
</comment>
<keyword evidence="6 8" id="KW-0472">Membrane</keyword>
<evidence type="ECO:0000313" key="10">
    <source>
        <dbReference type="Proteomes" id="UP001501747"/>
    </source>
</evidence>
<keyword evidence="5 8" id="KW-1133">Transmembrane helix</keyword>
<evidence type="ECO:0000313" key="9">
    <source>
        <dbReference type="EMBL" id="GAA4008801.1"/>
    </source>
</evidence>
<dbReference type="EMBL" id="BAABAL010000009">
    <property type="protein sequence ID" value="GAA4008801.1"/>
    <property type="molecule type" value="Genomic_DNA"/>
</dbReference>
<keyword evidence="4 8" id="KW-0812">Transmembrane</keyword>
<protein>
    <submittedName>
        <fullName evidence="9">Glycosyltransferase 87 family protein</fullName>
    </submittedName>
</protein>
<evidence type="ECO:0000256" key="6">
    <source>
        <dbReference type="ARBA" id="ARBA00023136"/>
    </source>
</evidence>
<feature type="transmembrane region" description="Helical" evidence="8">
    <location>
        <begin position="221"/>
        <end position="239"/>
    </location>
</feature>